<name>A0A0C3PXS0_PISTI</name>
<reference evidence="2" key="2">
    <citation type="submission" date="2015-01" db="EMBL/GenBank/DDBJ databases">
        <title>Evolutionary Origins and Diversification of the Mycorrhizal Mutualists.</title>
        <authorList>
            <consortium name="DOE Joint Genome Institute"/>
            <consortium name="Mycorrhizal Genomics Consortium"/>
            <person name="Kohler A."/>
            <person name="Kuo A."/>
            <person name="Nagy L.G."/>
            <person name="Floudas D."/>
            <person name="Copeland A."/>
            <person name="Barry K.W."/>
            <person name="Cichocki N."/>
            <person name="Veneault-Fourrey C."/>
            <person name="LaButti K."/>
            <person name="Lindquist E.A."/>
            <person name="Lipzen A."/>
            <person name="Lundell T."/>
            <person name="Morin E."/>
            <person name="Murat C."/>
            <person name="Riley R."/>
            <person name="Ohm R."/>
            <person name="Sun H."/>
            <person name="Tunlid A."/>
            <person name="Henrissat B."/>
            <person name="Grigoriev I.V."/>
            <person name="Hibbett D.S."/>
            <person name="Martin F."/>
        </authorList>
    </citation>
    <scope>NUCLEOTIDE SEQUENCE [LARGE SCALE GENOMIC DNA]</scope>
    <source>
        <strain evidence="2">Marx 270</strain>
    </source>
</reference>
<gene>
    <name evidence="1" type="ORF">M404DRAFT_943564</name>
</gene>
<dbReference type="InParanoid" id="A0A0C3PXS0"/>
<reference evidence="1 2" key="1">
    <citation type="submission" date="2014-04" db="EMBL/GenBank/DDBJ databases">
        <authorList>
            <consortium name="DOE Joint Genome Institute"/>
            <person name="Kuo A."/>
            <person name="Kohler A."/>
            <person name="Costa M.D."/>
            <person name="Nagy L.G."/>
            <person name="Floudas D."/>
            <person name="Copeland A."/>
            <person name="Barry K.W."/>
            <person name="Cichocki N."/>
            <person name="Veneault-Fourrey C."/>
            <person name="LaButti K."/>
            <person name="Lindquist E.A."/>
            <person name="Lipzen A."/>
            <person name="Lundell T."/>
            <person name="Morin E."/>
            <person name="Murat C."/>
            <person name="Sun H."/>
            <person name="Tunlid A."/>
            <person name="Henrissat B."/>
            <person name="Grigoriev I.V."/>
            <person name="Hibbett D.S."/>
            <person name="Martin F."/>
            <person name="Nordberg H.P."/>
            <person name="Cantor M.N."/>
            <person name="Hua S.X."/>
        </authorList>
    </citation>
    <scope>NUCLEOTIDE SEQUENCE [LARGE SCALE GENOMIC DNA]</scope>
    <source>
        <strain evidence="1 2">Marx 270</strain>
    </source>
</reference>
<accession>A0A0C3PXS0</accession>
<keyword evidence="2" id="KW-1185">Reference proteome</keyword>
<protein>
    <submittedName>
        <fullName evidence="1">Uncharacterized protein</fullName>
    </submittedName>
</protein>
<dbReference type="HOGENOM" id="CLU_947032_0_0_1"/>
<dbReference type="EMBL" id="KN831945">
    <property type="protein sequence ID" value="KIO13819.1"/>
    <property type="molecule type" value="Genomic_DNA"/>
</dbReference>
<proteinExistence type="predicted"/>
<dbReference type="AlphaFoldDB" id="A0A0C3PXS0"/>
<evidence type="ECO:0000313" key="1">
    <source>
        <dbReference type="EMBL" id="KIO13819.1"/>
    </source>
</evidence>
<dbReference type="Proteomes" id="UP000054217">
    <property type="component" value="Unassembled WGS sequence"/>
</dbReference>
<evidence type="ECO:0000313" key="2">
    <source>
        <dbReference type="Proteomes" id="UP000054217"/>
    </source>
</evidence>
<organism evidence="1 2">
    <name type="scientific">Pisolithus tinctorius Marx 270</name>
    <dbReference type="NCBI Taxonomy" id="870435"/>
    <lineage>
        <taxon>Eukaryota</taxon>
        <taxon>Fungi</taxon>
        <taxon>Dikarya</taxon>
        <taxon>Basidiomycota</taxon>
        <taxon>Agaricomycotina</taxon>
        <taxon>Agaricomycetes</taxon>
        <taxon>Agaricomycetidae</taxon>
        <taxon>Boletales</taxon>
        <taxon>Sclerodermatineae</taxon>
        <taxon>Pisolithaceae</taxon>
        <taxon>Pisolithus</taxon>
    </lineage>
</organism>
<sequence length="294" mass="33145">MYKYVVGHARLIRQDPTDAVGPSGAFDGRSIILVRASTLDLLILSITHEAETARRAAEALQLGLNFGQCLALTSPMMSWTTYLQNMKGLLNWHKFSVPSKGGALVLLIDTTARRGTRRARNLENSCLGGTNKMQVNIILHASGQIQDYGNWLPNENVQSLYRRGEPRAEDSPNSTNGESRWWRHGAQRRYDSARESWPSLQNTEKFSTRCSLASEGHGFRRRLRRQQVGILQGGVSGKGAPEKNVPVGPKIRRQRRTEEGSISAFTSSYSWVVSQKEKRRRYGAEERRRLCMQT</sequence>